<protein>
    <recommendedName>
        <fullName evidence="4">TonB-dependent receptor</fullName>
    </recommendedName>
</protein>
<evidence type="ECO:0000313" key="3">
    <source>
        <dbReference type="Proteomes" id="UP000235916"/>
    </source>
</evidence>
<dbReference type="EMBL" id="POSP01000003">
    <property type="protein sequence ID" value="PND38730.1"/>
    <property type="molecule type" value="Genomic_DNA"/>
</dbReference>
<keyword evidence="1" id="KW-0732">Signal</keyword>
<gene>
    <name evidence="2" type="ORF">C1O66_15170</name>
</gene>
<dbReference type="Proteomes" id="UP000235916">
    <property type="component" value="Unassembled WGS sequence"/>
</dbReference>
<dbReference type="RefSeq" id="WP_102768648.1">
    <property type="nucleotide sequence ID" value="NZ_POSP01000003.1"/>
</dbReference>
<evidence type="ECO:0000313" key="2">
    <source>
        <dbReference type="EMBL" id="PND38730.1"/>
    </source>
</evidence>
<organism evidence="2 3">
    <name type="scientific">Kinneretia aquatilis</name>
    <dbReference type="NCBI Taxonomy" id="2070761"/>
    <lineage>
        <taxon>Bacteria</taxon>
        <taxon>Pseudomonadati</taxon>
        <taxon>Pseudomonadota</taxon>
        <taxon>Betaproteobacteria</taxon>
        <taxon>Burkholderiales</taxon>
        <taxon>Sphaerotilaceae</taxon>
        <taxon>Roseateles</taxon>
    </lineage>
</organism>
<accession>A0A2N8KZ39</accession>
<reference evidence="2 3" key="1">
    <citation type="submission" date="2018-01" db="EMBL/GenBank/DDBJ databases">
        <title>Draft genome sequence of Paucibacter aquatile CR182 isolated from freshwater of the Nakdong River.</title>
        <authorList>
            <person name="Choi A."/>
            <person name="Chung E.J."/>
        </authorList>
    </citation>
    <scope>NUCLEOTIDE SEQUENCE [LARGE SCALE GENOMIC DNA]</scope>
    <source>
        <strain evidence="2 3">CR182</strain>
    </source>
</reference>
<comment type="caution">
    <text evidence="2">The sequence shown here is derived from an EMBL/GenBank/DDBJ whole genome shotgun (WGS) entry which is preliminary data.</text>
</comment>
<name>A0A2N8KZ39_9BURK</name>
<dbReference type="AlphaFoldDB" id="A0A2N8KZ39"/>
<proteinExistence type="predicted"/>
<feature type="signal peptide" evidence="1">
    <location>
        <begin position="1"/>
        <end position="28"/>
    </location>
</feature>
<evidence type="ECO:0008006" key="4">
    <source>
        <dbReference type="Google" id="ProtNLM"/>
    </source>
</evidence>
<evidence type="ECO:0000256" key="1">
    <source>
        <dbReference type="SAM" id="SignalP"/>
    </source>
</evidence>
<feature type="chain" id="PRO_5014795936" description="TonB-dependent receptor" evidence="1">
    <location>
        <begin position="29"/>
        <end position="90"/>
    </location>
</feature>
<keyword evidence="3" id="KW-1185">Reference proteome</keyword>
<sequence length="90" mass="9126">MKTTTTLIRIASAALATSLMFAATAASAADSSATKTELPRVVVTGKSAGPAPVVQQLPRVVVSGLSVNTQMQQLMLAAAKSDAKAARRNG</sequence>